<dbReference type="Gene3D" id="2.30.30.240">
    <property type="entry name" value="PRC-barrel domain"/>
    <property type="match status" value="1"/>
</dbReference>
<gene>
    <name evidence="2" type="ORF">NDI89_12445</name>
</gene>
<sequence>MTTVLASALSETPVMRSDGVELGTVHTITMNVETGELERLFLTPTIDDLRGIDTNDDGKIVVPARCMSDLDDYLVVDLTKRDSG</sequence>
<dbReference type="EMBL" id="JAMQOT010000004">
    <property type="protein sequence ID" value="MDF9746392.1"/>
    <property type="molecule type" value="Genomic_DNA"/>
</dbReference>
<dbReference type="PANTHER" id="PTHR38137:SF2">
    <property type="entry name" value="PRC-BARREL DOMAIN-CONTAINING PROTEIN"/>
    <property type="match status" value="1"/>
</dbReference>
<dbReference type="Proteomes" id="UP001154061">
    <property type="component" value="Unassembled WGS sequence"/>
</dbReference>
<evidence type="ECO:0000259" key="1">
    <source>
        <dbReference type="Pfam" id="PF05239"/>
    </source>
</evidence>
<dbReference type="Pfam" id="PF05239">
    <property type="entry name" value="PRC"/>
    <property type="match status" value="1"/>
</dbReference>
<dbReference type="RefSeq" id="WP_277521941.1">
    <property type="nucleotide sequence ID" value="NZ_JAMQOT010000004.1"/>
</dbReference>
<name>A0A9Q4L2E4_9EURY</name>
<accession>A0A9Q4L2E4</accession>
<dbReference type="PANTHER" id="PTHR38137">
    <property type="entry name" value="PRC-BARREL DOMAIN PROTEIN"/>
    <property type="match status" value="1"/>
</dbReference>
<proteinExistence type="predicted"/>
<evidence type="ECO:0000313" key="3">
    <source>
        <dbReference type="Proteomes" id="UP001154061"/>
    </source>
</evidence>
<keyword evidence="3" id="KW-1185">Reference proteome</keyword>
<evidence type="ECO:0000313" key="2">
    <source>
        <dbReference type="EMBL" id="MDF9746392.1"/>
    </source>
</evidence>
<organism evidence="2 3">
    <name type="scientific">Natrinema salsiterrestre</name>
    <dbReference type="NCBI Taxonomy" id="2950540"/>
    <lineage>
        <taxon>Archaea</taxon>
        <taxon>Methanobacteriati</taxon>
        <taxon>Methanobacteriota</taxon>
        <taxon>Stenosarchaea group</taxon>
        <taxon>Halobacteria</taxon>
        <taxon>Halobacteriales</taxon>
        <taxon>Natrialbaceae</taxon>
        <taxon>Natrinema</taxon>
    </lineage>
</organism>
<dbReference type="InterPro" id="IPR027275">
    <property type="entry name" value="PRC-brl_dom"/>
</dbReference>
<dbReference type="InterPro" id="IPR011033">
    <property type="entry name" value="PRC_barrel-like_sf"/>
</dbReference>
<protein>
    <submittedName>
        <fullName evidence="2">PRC-barrel domain-containing protein</fullName>
    </submittedName>
</protein>
<comment type="caution">
    <text evidence="2">The sequence shown here is derived from an EMBL/GenBank/DDBJ whole genome shotgun (WGS) entry which is preliminary data.</text>
</comment>
<feature type="domain" description="PRC-barrel" evidence="1">
    <location>
        <begin position="1"/>
        <end position="80"/>
    </location>
</feature>
<reference evidence="2" key="1">
    <citation type="submission" date="2022-06" db="EMBL/GenBank/DDBJ databases">
        <title>Natrinema sp. a new haloarchaeum isolate from saline soil.</title>
        <authorList>
            <person name="Strakova D."/>
            <person name="Galisteo C."/>
            <person name="Sanchez-Porro C."/>
            <person name="Ventosa A."/>
        </authorList>
    </citation>
    <scope>NUCLEOTIDE SEQUENCE</scope>
    <source>
        <strain evidence="2">S1CR25-10</strain>
    </source>
</reference>
<dbReference type="AlphaFoldDB" id="A0A9Q4L2E4"/>
<dbReference type="SUPFAM" id="SSF50346">
    <property type="entry name" value="PRC-barrel domain"/>
    <property type="match status" value="1"/>
</dbReference>